<protein>
    <submittedName>
        <fullName evidence="2">Uncharacterized protein</fullName>
    </submittedName>
</protein>
<keyword evidence="1" id="KW-0472">Membrane</keyword>
<keyword evidence="3" id="KW-1185">Reference proteome</keyword>
<keyword evidence="1" id="KW-0812">Transmembrane</keyword>
<reference evidence="2 3" key="1">
    <citation type="submission" date="2019-02" db="EMBL/GenBank/DDBJ databases">
        <title>Deep-cultivation of Planctomycetes and their phenomic and genomic characterization uncovers novel biology.</title>
        <authorList>
            <person name="Wiegand S."/>
            <person name="Jogler M."/>
            <person name="Boedeker C."/>
            <person name="Pinto D."/>
            <person name="Vollmers J."/>
            <person name="Rivas-Marin E."/>
            <person name="Kohn T."/>
            <person name="Peeters S.H."/>
            <person name="Heuer A."/>
            <person name="Rast P."/>
            <person name="Oberbeckmann S."/>
            <person name="Bunk B."/>
            <person name="Jeske O."/>
            <person name="Meyerdierks A."/>
            <person name="Storesund J.E."/>
            <person name="Kallscheuer N."/>
            <person name="Luecker S."/>
            <person name="Lage O.M."/>
            <person name="Pohl T."/>
            <person name="Merkel B.J."/>
            <person name="Hornburger P."/>
            <person name="Mueller R.-W."/>
            <person name="Bruemmer F."/>
            <person name="Labrenz M."/>
            <person name="Spormann A.M."/>
            <person name="Op Den Camp H."/>
            <person name="Overmann J."/>
            <person name="Amann R."/>
            <person name="Jetten M.S.M."/>
            <person name="Mascher T."/>
            <person name="Medema M.H."/>
            <person name="Devos D.P."/>
            <person name="Kaster A.-K."/>
            <person name="Ovreas L."/>
            <person name="Rohde M."/>
            <person name="Galperin M.Y."/>
            <person name="Jogler C."/>
        </authorList>
    </citation>
    <scope>NUCLEOTIDE SEQUENCE [LARGE SCALE GENOMIC DNA]</scope>
    <source>
        <strain evidence="2 3">Pla100</strain>
    </source>
</reference>
<feature type="transmembrane region" description="Helical" evidence="1">
    <location>
        <begin position="7"/>
        <end position="29"/>
    </location>
</feature>
<name>A0A5C5ZVM2_9BACT</name>
<organism evidence="2 3">
    <name type="scientific">Neorhodopirellula pilleata</name>
    <dbReference type="NCBI Taxonomy" id="2714738"/>
    <lineage>
        <taxon>Bacteria</taxon>
        <taxon>Pseudomonadati</taxon>
        <taxon>Planctomycetota</taxon>
        <taxon>Planctomycetia</taxon>
        <taxon>Pirellulales</taxon>
        <taxon>Pirellulaceae</taxon>
        <taxon>Neorhodopirellula</taxon>
    </lineage>
</organism>
<evidence type="ECO:0000313" key="3">
    <source>
        <dbReference type="Proteomes" id="UP000316213"/>
    </source>
</evidence>
<evidence type="ECO:0000256" key="1">
    <source>
        <dbReference type="SAM" id="Phobius"/>
    </source>
</evidence>
<feature type="transmembrane region" description="Helical" evidence="1">
    <location>
        <begin position="65"/>
        <end position="83"/>
    </location>
</feature>
<dbReference type="Proteomes" id="UP000316213">
    <property type="component" value="Unassembled WGS sequence"/>
</dbReference>
<gene>
    <name evidence="2" type="ORF">Pla100_50030</name>
</gene>
<evidence type="ECO:0000313" key="2">
    <source>
        <dbReference type="EMBL" id="TWT91612.1"/>
    </source>
</evidence>
<comment type="caution">
    <text evidence="2">The sequence shown here is derived from an EMBL/GenBank/DDBJ whole genome shotgun (WGS) entry which is preliminary data.</text>
</comment>
<keyword evidence="1" id="KW-1133">Transmembrane helix</keyword>
<dbReference type="EMBL" id="SJPM01000014">
    <property type="protein sequence ID" value="TWT91612.1"/>
    <property type="molecule type" value="Genomic_DNA"/>
</dbReference>
<sequence length="92" mass="10461">MFKATQVICYGWLLVLFLMWQQDGLNFLIQRDIGRLISIVTSCTTIAVAAIYVRQRLPLQKRRCVAYVVFAGLLQLGVVNTIVNHSVESFPM</sequence>
<proteinExistence type="predicted"/>
<accession>A0A5C5ZVM2</accession>
<dbReference type="AlphaFoldDB" id="A0A5C5ZVM2"/>
<feature type="transmembrane region" description="Helical" evidence="1">
    <location>
        <begin position="35"/>
        <end position="53"/>
    </location>
</feature>